<keyword evidence="1" id="KW-1133">Transmembrane helix</keyword>
<dbReference type="Proteomes" id="UP000039324">
    <property type="component" value="Unassembled WGS sequence"/>
</dbReference>
<dbReference type="Proteomes" id="UP000290189">
    <property type="component" value="Unassembled WGS sequence"/>
</dbReference>
<feature type="transmembrane region" description="Helical" evidence="1">
    <location>
        <begin position="72"/>
        <end position="93"/>
    </location>
</feature>
<dbReference type="SUPFAM" id="SSF48317">
    <property type="entry name" value="Acid phosphatase/Vanadium-dependent haloperoxidase"/>
    <property type="match status" value="1"/>
</dbReference>
<dbReference type="EMBL" id="CDSF01000122">
    <property type="protein sequence ID" value="CEP01944.1"/>
    <property type="molecule type" value="Genomic_DNA"/>
</dbReference>
<protein>
    <recommendedName>
        <fullName evidence="2">Phosphatidic acid phosphatase type 2/haloperoxidase domain-containing protein</fullName>
    </recommendedName>
</protein>
<evidence type="ECO:0000313" key="6">
    <source>
        <dbReference type="Proteomes" id="UP000290189"/>
    </source>
</evidence>
<feature type="transmembrane region" description="Helical" evidence="1">
    <location>
        <begin position="261"/>
        <end position="280"/>
    </location>
</feature>
<proteinExistence type="predicted"/>
<dbReference type="SMART" id="SM00014">
    <property type="entry name" value="acidPPc"/>
    <property type="match status" value="1"/>
</dbReference>
<feature type="domain" description="Phosphatidic acid phosphatase type 2/haloperoxidase" evidence="2">
    <location>
        <begin position="132"/>
        <end position="252"/>
    </location>
</feature>
<reference evidence="3 5" key="1">
    <citation type="submission" date="2015-02" db="EMBL/GenBank/DDBJ databases">
        <authorList>
            <person name="Chooi Y.-H."/>
        </authorList>
    </citation>
    <scope>NUCLEOTIDE SEQUENCE [LARGE SCALE GENOMIC DNA]</scope>
    <source>
        <strain evidence="3">E3</strain>
    </source>
</reference>
<gene>
    <name evidence="3" type="ORF">PBRA_002209</name>
    <name evidence="4" type="ORF">PLBR_LOCUS6020</name>
</gene>
<keyword evidence="1" id="KW-0472">Membrane</keyword>
<reference evidence="4 6" key="2">
    <citation type="submission" date="2018-03" db="EMBL/GenBank/DDBJ databases">
        <authorList>
            <person name="Fogelqvist J."/>
        </authorList>
    </citation>
    <scope>NUCLEOTIDE SEQUENCE [LARGE SCALE GENOMIC DNA]</scope>
</reference>
<organism evidence="3 5">
    <name type="scientific">Plasmodiophora brassicae</name>
    <name type="common">Clubroot disease agent</name>
    <dbReference type="NCBI Taxonomy" id="37360"/>
    <lineage>
        <taxon>Eukaryota</taxon>
        <taxon>Sar</taxon>
        <taxon>Rhizaria</taxon>
        <taxon>Endomyxa</taxon>
        <taxon>Phytomyxea</taxon>
        <taxon>Plasmodiophorida</taxon>
        <taxon>Plasmodiophoridae</taxon>
        <taxon>Plasmodiophora</taxon>
    </lineage>
</organism>
<keyword evidence="1" id="KW-0812">Transmembrane</keyword>
<feature type="transmembrane region" description="Helical" evidence="1">
    <location>
        <begin position="41"/>
        <end position="66"/>
    </location>
</feature>
<name>A0A0G4J3I3_PLABS</name>
<dbReference type="EMBL" id="OVEO01000010">
    <property type="protein sequence ID" value="SPQ98805.1"/>
    <property type="molecule type" value="Genomic_DNA"/>
</dbReference>
<feature type="transmembrane region" description="Helical" evidence="1">
    <location>
        <begin position="131"/>
        <end position="149"/>
    </location>
</feature>
<sequence length="297" mass="33004">MRLFVEIGRPTRRPMMMMATGVDRALTSTLYRLDWVWLTRIWFPMSYVFGCPLFLPLIPIIGVALTQPVPPAFPWVGVAPVLIAWIGVSYCLYREWIPGTVPYDVSWALIALAYTGTCSVAMLTSDALHAQVGYMLAWLLTSALAVFPLKQIVRRGRPFSTMHHGFPVASKRRHVFALHAVDDTHSSFPSGDAAGAAVAVMWFHSYWPVYDWRVAALLALVLGLARVWFGVHYCSDVVAGCTIGTTFATCLHSIWANVPRHHAPAIMCGLAIAAFPINYVRLRIKQSTSESLKARSL</sequence>
<dbReference type="InterPro" id="IPR036938">
    <property type="entry name" value="PAP2/HPO_sf"/>
</dbReference>
<dbReference type="PANTHER" id="PTHR14969">
    <property type="entry name" value="SPHINGOSINE-1-PHOSPHATE PHOSPHOHYDROLASE"/>
    <property type="match status" value="1"/>
</dbReference>
<evidence type="ECO:0000313" key="3">
    <source>
        <dbReference type="EMBL" id="CEP01944.1"/>
    </source>
</evidence>
<dbReference type="Gene3D" id="1.20.144.10">
    <property type="entry name" value="Phosphatidic acid phosphatase type 2/haloperoxidase"/>
    <property type="match status" value="1"/>
</dbReference>
<dbReference type="InterPro" id="IPR000326">
    <property type="entry name" value="PAP2/HPO"/>
</dbReference>
<evidence type="ECO:0000313" key="4">
    <source>
        <dbReference type="EMBL" id="SPQ98805.1"/>
    </source>
</evidence>
<dbReference type="Pfam" id="PF01569">
    <property type="entry name" value="PAP2"/>
    <property type="match status" value="1"/>
</dbReference>
<dbReference type="PANTHER" id="PTHR14969:SF13">
    <property type="entry name" value="AT30094P"/>
    <property type="match status" value="1"/>
</dbReference>
<feature type="transmembrane region" description="Helical" evidence="1">
    <location>
        <begin position="105"/>
        <end position="125"/>
    </location>
</feature>
<feature type="transmembrane region" description="Helical" evidence="1">
    <location>
        <begin position="210"/>
        <end position="229"/>
    </location>
</feature>
<evidence type="ECO:0000256" key="1">
    <source>
        <dbReference type="SAM" id="Phobius"/>
    </source>
</evidence>
<keyword evidence="4" id="KW-0496">Mitochondrion</keyword>
<keyword evidence="5" id="KW-1185">Reference proteome</keyword>
<dbReference type="AlphaFoldDB" id="A0A0G4J3I3"/>
<geneLocation type="mitochondrion" evidence="4"/>
<accession>A0A0G4J3I3</accession>
<dbReference type="CDD" id="cd01610">
    <property type="entry name" value="PAP2_like"/>
    <property type="match status" value="1"/>
</dbReference>
<evidence type="ECO:0000259" key="2">
    <source>
        <dbReference type="SMART" id="SM00014"/>
    </source>
</evidence>
<evidence type="ECO:0000313" key="5">
    <source>
        <dbReference type="Proteomes" id="UP000039324"/>
    </source>
</evidence>